<proteinExistence type="predicted"/>
<evidence type="ECO:0000313" key="2">
    <source>
        <dbReference type="EMBL" id="CDL83924.1"/>
    </source>
</evidence>
<gene>
    <name evidence="2" type="ORF">XSR1_390017</name>
</gene>
<keyword evidence="1" id="KW-0472">Membrane</keyword>
<sequence length="190" mass="22636">MPKALLEKYNKLKDGIEDEKNGDYLIDFVEEFISTEFWVACERGEPKGFHIEMHDKSDEYDNIYFVAYPDSSEKIQKVIKKNPDRMHKFHVEYLYAIVEQAHCDLIIYCDEDIIPLPEKMLGILKMVHIYQTLDEDEKDEINKQYALSEFNKYVSSEDQLVSKEKSHWKGIFFLIFIFIVFICLMRISTH</sequence>
<keyword evidence="1" id="KW-1133">Transmembrane helix</keyword>
<feature type="transmembrane region" description="Helical" evidence="1">
    <location>
        <begin position="170"/>
        <end position="188"/>
    </location>
</feature>
<name>W1IZR3_9GAMM</name>
<dbReference type="AlphaFoldDB" id="W1IZR3"/>
<evidence type="ECO:0000313" key="3">
    <source>
        <dbReference type="Proteomes" id="UP000019202"/>
    </source>
</evidence>
<organism evidence="2 3">
    <name type="scientific">Xenorhabdus szentirmaii DSM 16338</name>
    <dbReference type="NCBI Taxonomy" id="1427518"/>
    <lineage>
        <taxon>Bacteria</taxon>
        <taxon>Pseudomonadati</taxon>
        <taxon>Pseudomonadota</taxon>
        <taxon>Gammaproteobacteria</taxon>
        <taxon>Enterobacterales</taxon>
        <taxon>Morganellaceae</taxon>
        <taxon>Xenorhabdus</taxon>
    </lineage>
</organism>
<comment type="caution">
    <text evidence="2">The sequence shown here is derived from an EMBL/GenBank/DDBJ whole genome shotgun (WGS) entry which is preliminary data.</text>
</comment>
<keyword evidence="1" id="KW-0812">Transmembrane</keyword>
<accession>W1IZR3</accession>
<dbReference type="RefSeq" id="WP_038239688.1">
    <property type="nucleotide sequence ID" value="NZ_CAWLWS010000098.1"/>
</dbReference>
<evidence type="ECO:0000256" key="1">
    <source>
        <dbReference type="SAM" id="Phobius"/>
    </source>
</evidence>
<dbReference type="EMBL" id="CBXF010000098">
    <property type="protein sequence ID" value="CDL83924.1"/>
    <property type="molecule type" value="Genomic_DNA"/>
</dbReference>
<dbReference type="Proteomes" id="UP000019202">
    <property type="component" value="Unassembled WGS sequence"/>
</dbReference>
<keyword evidence="3" id="KW-1185">Reference proteome</keyword>
<protein>
    <submittedName>
        <fullName evidence="2">Uncharacterized protein</fullName>
    </submittedName>
</protein>
<reference evidence="2" key="1">
    <citation type="submission" date="2013-11" db="EMBL/GenBank/DDBJ databases">
        <title>Draft genome sequence and annotation of the entomopathogenic bacteria, Xenorhabdus cabanillasi strain JM26 and Xenorhabdus szentirmai strain DSM 16338.</title>
        <authorList>
            <person name="Gualtieri M."/>
            <person name="Ogier J.C."/>
            <person name="Pages S."/>
            <person name="Givaudan A."/>
            <person name="Gaudriault S."/>
        </authorList>
    </citation>
    <scope>NUCLEOTIDE SEQUENCE [LARGE SCALE GENOMIC DNA]</scope>
    <source>
        <strain evidence="2">DSM 16338</strain>
    </source>
</reference>